<dbReference type="PROSITE" id="PS51371">
    <property type="entry name" value="CBS"/>
    <property type="match status" value="2"/>
</dbReference>
<dbReference type="InterPro" id="IPR001667">
    <property type="entry name" value="DDH_dom"/>
</dbReference>
<comment type="cofactor">
    <cofactor evidence="1">
        <name>Mg(2+)</name>
        <dbReference type="ChEBI" id="CHEBI:18420"/>
    </cofactor>
</comment>
<reference evidence="15" key="1">
    <citation type="submission" date="2016-12" db="EMBL/GenBank/DDBJ databases">
        <title>Draft Genome Sequences od Carboxydothermus pertinax and islandicus, Hydrogenogenic Carboxydotrophic Bacteria.</title>
        <authorList>
            <person name="Fukuyama Y."/>
            <person name="Ohmae K."/>
            <person name="Yoneda Y."/>
            <person name="Yoshida T."/>
            <person name="Sako Y."/>
        </authorList>
    </citation>
    <scope>NUCLEOTIDE SEQUENCE [LARGE SCALE GENOMIC DNA]</scope>
    <source>
        <strain evidence="15">SET</strain>
    </source>
</reference>
<evidence type="ECO:0000256" key="10">
    <source>
        <dbReference type="ARBA" id="ARBA00022884"/>
    </source>
</evidence>
<dbReference type="AlphaFoldDB" id="A0A1L8D0F3"/>
<keyword evidence="7" id="KW-0479">Metal-binding</keyword>
<dbReference type="InterPro" id="IPR038763">
    <property type="entry name" value="DHH_sf"/>
</dbReference>
<dbReference type="Pfam" id="PF00571">
    <property type="entry name" value="CBS"/>
    <property type="match status" value="2"/>
</dbReference>
<dbReference type="GO" id="GO:0000049">
    <property type="term" value="F:tRNA binding"/>
    <property type="evidence" value="ECO:0007669"/>
    <property type="project" value="UniProtKB-KW"/>
</dbReference>
<dbReference type="Pfam" id="PF12627">
    <property type="entry name" value="PolyA_pol_RNAbd"/>
    <property type="match status" value="1"/>
</dbReference>
<keyword evidence="10 12" id="KW-0694">RNA-binding</keyword>
<dbReference type="RefSeq" id="WP_075864838.1">
    <property type="nucleotide sequence ID" value="NZ_BDJL01000011.1"/>
</dbReference>
<dbReference type="Gene3D" id="3.30.460.10">
    <property type="entry name" value="Beta Polymerase, domain 2"/>
    <property type="match status" value="1"/>
</dbReference>
<dbReference type="Gene3D" id="1.10.3090.10">
    <property type="entry name" value="cca-adding enzyme, domain 2"/>
    <property type="match status" value="1"/>
</dbReference>
<dbReference type="SMART" id="SM00116">
    <property type="entry name" value="CBS"/>
    <property type="match status" value="2"/>
</dbReference>
<dbReference type="STRING" id="661089.ciss_05750"/>
<accession>A0A1L8D0F3</accession>
<keyword evidence="8" id="KW-0547">Nucleotide-binding</keyword>
<dbReference type="CDD" id="cd05398">
    <property type="entry name" value="NT_ClassII-CCAase"/>
    <property type="match status" value="1"/>
</dbReference>
<keyword evidence="11" id="KW-0129">CBS domain</keyword>
<keyword evidence="6" id="KW-0548">Nucleotidyltransferase</keyword>
<dbReference type="SUPFAM" id="SSF64182">
    <property type="entry name" value="DHH phosphoesterases"/>
    <property type="match status" value="1"/>
</dbReference>
<dbReference type="Gene3D" id="3.10.580.10">
    <property type="entry name" value="CBS-domain"/>
    <property type="match status" value="2"/>
</dbReference>
<keyword evidence="15" id="KW-1185">Reference proteome</keyword>
<dbReference type="Pfam" id="PF01743">
    <property type="entry name" value="PolyA_pol"/>
    <property type="match status" value="1"/>
</dbReference>
<dbReference type="SUPFAM" id="SSF54631">
    <property type="entry name" value="CBS-domain pair"/>
    <property type="match status" value="1"/>
</dbReference>
<evidence type="ECO:0000256" key="5">
    <source>
        <dbReference type="ARBA" id="ARBA00022694"/>
    </source>
</evidence>
<protein>
    <submittedName>
        <fullName evidence="14">Poly(A) polymerase</fullName>
    </submittedName>
</protein>
<dbReference type="SUPFAM" id="SSF81891">
    <property type="entry name" value="Poly A polymerase C-terminal region-like"/>
    <property type="match status" value="1"/>
</dbReference>
<dbReference type="GO" id="GO:0008033">
    <property type="term" value="P:tRNA processing"/>
    <property type="evidence" value="ECO:0007669"/>
    <property type="project" value="UniProtKB-KW"/>
</dbReference>
<evidence type="ECO:0000256" key="9">
    <source>
        <dbReference type="ARBA" id="ARBA00022842"/>
    </source>
</evidence>
<evidence type="ECO:0000256" key="4">
    <source>
        <dbReference type="ARBA" id="ARBA00022679"/>
    </source>
</evidence>
<dbReference type="InterPro" id="IPR046342">
    <property type="entry name" value="CBS_dom_sf"/>
</dbReference>
<dbReference type="OrthoDB" id="9805698at2"/>
<dbReference type="Proteomes" id="UP000187338">
    <property type="component" value="Unassembled WGS sequence"/>
</dbReference>
<evidence type="ECO:0000313" key="15">
    <source>
        <dbReference type="Proteomes" id="UP000187338"/>
    </source>
</evidence>
<dbReference type="EMBL" id="BDJL01000011">
    <property type="protein sequence ID" value="GAV24642.1"/>
    <property type="molecule type" value="Genomic_DNA"/>
</dbReference>
<evidence type="ECO:0000256" key="8">
    <source>
        <dbReference type="ARBA" id="ARBA00022741"/>
    </source>
</evidence>
<keyword evidence="3" id="KW-0820">tRNA-binding</keyword>
<dbReference type="Pfam" id="PF01368">
    <property type="entry name" value="DHH"/>
    <property type="match status" value="1"/>
</dbReference>
<evidence type="ECO:0000259" key="13">
    <source>
        <dbReference type="PROSITE" id="PS51371"/>
    </source>
</evidence>
<gene>
    <name evidence="14" type="ORF">ciss_05750</name>
</gene>
<evidence type="ECO:0000256" key="11">
    <source>
        <dbReference type="PROSITE-ProRule" id="PRU00703"/>
    </source>
</evidence>
<name>A0A1L8D0F3_9THEO</name>
<dbReference type="InterPro" id="IPR032828">
    <property type="entry name" value="PolyA_RNA-bd"/>
</dbReference>
<dbReference type="SUPFAM" id="SSF81301">
    <property type="entry name" value="Nucleotidyltransferase"/>
    <property type="match status" value="1"/>
</dbReference>
<comment type="similarity">
    <text evidence="2 12">Belongs to the tRNA nucleotidyltransferase/poly(A) polymerase family.</text>
</comment>
<evidence type="ECO:0000256" key="2">
    <source>
        <dbReference type="ARBA" id="ARBA00007265"/>
    </source>
</evidence>
<evidence type="ECO:0000256" key="6">
    <source>
        <dbReference type="ARBA" id="ARBA00022695"/>
    </source>
</evidence>
<evidence type="ECO:0000256" key="12">
    <source>
        <dbReference type="RuleBase" id="RU003953"/>
    </source>
</evidence>
<dbReference type="InterPro" id="IPR052390">
    <property type="entry name" value="tRNA_nt/polyA_polymerase"/>
</dbReference>
<dbReference type="InterPro" id="IPR043519">
    <property type="entry name" value="NT_sf"/>
</dbReference>
<comment type="caution">
    <text evidence="14">The sequence shown here is derived from an EMBL/GenBank/DDBJ whole genome shotgun (WGS) entry which is preliminary data.</text>
</comment>
<evidence type="ECO:0000256" key="3">
    <source>
        <dbReference type="ARBA" id="ARBA00022555"/>
    </source>
</evidence>
<dbReference type="PANTHER" id="PTHR47788">
    <property type="entry name" value="POLYA POLYMERASE"/>
    <property type="match status" value="1"/>
</dbReference>
<keyword evidence="4 12" id="KW-0808">Transferase</keyword>
<evidence type="ECO:0000313" key="14">
    <source>
        <dbReference type="EMBL" id="GAV24642.1"/>
    </source>
</evidence>
<keyword evidence="5" id="KW-0819">tRNA processing</keyword>
<proteinExistence type="inferred from homology"/>
<dbReference type="GO" id="GO:0016779">
    <property type="term" value="F:nucleotidyltransferase activity"/>
    <property type="evidence" value="ECO:0007669"/>
    <property type="project" value="UniProtKB-KW"/>
</dbReference>
<organism evidence="14 15">
    <name type="scientific">Carboxydothermus islandicus</name>
    <dbReference type="NCBI Taxonomy" id="661089"/>
    <lineage>
        <taxon>Bacteria</taxon>
        <taxon>Bacillati</taxon>
        <taxon>Bacillota</taxon>
        <taxon>Clostridia</taxon>
        <taxon>Thermoanaerobacterales</taxon>
        <taxon>Thermoanaerobacteraceae</taxon>
        <taxon>Carboxydothermus</taxon>
    </lineage>
</organism>
<keyword evidence="9" id="KW-0460">Magnesium</keyword>
<dbReference type="GO" id="GO:0046872">
    <property type="term" value="F:metal ion binding"/>
    <property type="evidence" value="ECO:0007669"/>
    <property type="project" value="UniProtKB-KW"/>
</dbReference>
<dbReference type="InterPro" id="IPR000644">
    <property type="entry name" value="CBS_dom"/>
</dbReference>
<dbReference type="GO" id="GO:0000166">
    <property type="term" value="F:nucleotide binding"/>
    <property type="evidence" value="ECO:0007669"/>
    <property type="project" value="UniProtKB-KW"/>
</dbReference>
<dbReference type="PANTHER" id="PTHR47788:SF1">
    <property type="entry name" value="A-ADDING TRNA NUCLEOTIDYLTRANSFERASE"/>
    <property type="match status" value="1"/>
</dbReference>
<dbReference type="Gene3D" id="3.90.1640.10">
    <property type="entry name" value="inorganic pyrophosphatase (n-terminal core)"/>
    <property type="match status" value="1"/>
</dbReference>
<feature type="domain" description="CBS" evidence="13">
    <location>
        <begin position="313"/>
        <end position="371"/>
    </location>
</feature>
<dbReference type="CDD" id="cd04595">
    <property type="entry name" value="CBS_pair_DHH_polyA_Pol_assoc"/>
    <property type="match status" value="1"/>
</dbReference>
<dbReference type="InterPro" id="IPR002646">
    <property type="entry name" value="PolA_pol_head_dom"/>
</dbReference>
<sequence length="864" mass="98729">MDLITTHHNMDFDGLASMVAAGILYPQANLLLPAKVLPAVEEFLALYKDSLKIQKKITTPRDVKRLILVDSSELSRFSHIRHYLNKNLKIILYDHHPLAPDLKPYLAEKVVKPTGATVTLLIQKLKESGVEISSVEATVMALGIYQDTGGLLYPSTTKEDIEALAYLFNFGVNLEVVNRFIKRPLSREQEFLLKELLNNAVTEESKGFFYLATWARTDDYLPGLSFMASYLMEMHRPDVLIMAVQMGKTVHLVGRSTKEEIDLRSILYGLGVKGHPQAVSLTLKDRDVQEVLEIALKLLNNFKIPAKTVREIMSWPVKFVTVENTVEEARKIMVRYGHSGLPVLEGDKLVGIISRRDVDKVIHHNLGHAPVKAYMSKNPVTIEPEASLEEALRLLIKHDIGRLPVVEGGKLIGIISRTDLLKQYHRPEELRPHKTLYREGSFEVNLKKLLDENISPEGQELINIVGKWASQLGMRVFLVGGIVRDLLLGQKQKDLDIVVEGDALVLAQEVGKTLSAIKFIPHERFKTASIILKNGQKIDFSTSRVEFYQHPAALPDVEVSTIREDLYRRDFTINSMAIEITYGHIGELFDPFGGLLDLKEGIIRVLHNLSFVEDPTRILRALRFLGRFNFKLEENTEKLLIDAIAGGFLNLASPARILYELKLIFTEKDILKILKFLKHYGIFQEVFPKASYEEDFLKRYFNYTVEYLRLLKETKISWLHGVMGVYAKNLEGIEEFIKKYPLTGEEEEVLRQGASGIDEALILLSLPREVKGQEIFETLTKLPPEGYWALYLLLDRFRARERFKKYFEELRFIKPEITGEDLKALGLKPGPLYREILHKIKMLKIDGVLKNKDEEILYVKQNYF</sequence>
<feature type="domain" description="CBS" evidence="13">
    <location>
        <begin position="375"/>
        <end position="430"/>
    </location>
</feature>
<evidence type="ECO:0000256" key="7">
    <source>
        <dbReference type="ARBA" id="ARBA00022723"/>
    </source>
</evidence>
<evidence type="ECO:0000256" key="1">
    <source>
        <dbReference type="ARBA" id="ARBA00001946"/>
    </source>
</evidence>